<protein>
    <submittedName>
        <fullName evidence="2">Uncharacterized conserved protein</fullName>
    </submittedName>
</protein>
<dbReference type="PANTHER" id="PTHR21663:SF0">
    <property type="entry name" value="HEAT REPEAT-CONTAINING PROTEIN 5B"/>
    <property type="match status" value="1"/>
</dbReference>
<dbReference type="GO" id="GO:0016020">
    <property type="term" value="C:membrane"/>
    <property type="evidence" value="ECO:0007669"/>
    <property type="project" value="TreeGrafter"/>
</dbReference>
<dbReference type="GO" id="GO:0006897">
    <property type="term" value="P:endocytosis"/>
    <property type="evidence" value="ECO:0007669"/>
    <property type="project" value="TreeGrafter"/>
</dbReference>
<dbReference type="GO" id="GO:0008104">
    <property type="term" value="P:intracellular protein localization"/>
    <property type="evidence" value="ECO:0007669"/>
    <property type="project" value="TreeGrafter"/>
</dbReference>
<feature type="compositionally biased region" description="Low complexity" evidence="1">
    <location>
        <begin position="241"/>
        <end position="261"/>
    </location>
</feature>
<dbReference type="RefSeq" id="XP_024581223.1">
    <property type="nucleotide sequence ID" value="XM_024731001.1"/>
</dbReference>
<dbReference type="Pfam" id="PF20210">
    <property type="entry name" value="Laa1_Sip1_HTR5"/>
    <property type="match status" value="1"/>
</dbReference>
<accession>A0A0P1AUV6</accession>
<dbReference type="SUPFAM" id="SSF48371">
    <property type="entry name" value="ARM repeat"/>
    <property type="match status" value="2"/>
</dbReference>
<dbReference type="InterPro" id="IPR040108">
    <property type="entry name" value="Laa1/Sip1/HEATR5"/>
</dbReference>
<feature type="region of interest" description="Disordered" evidence="1">
    <location>
        <begin position="332"/>
        <end position="366"/>
    </location>
</feature>
<evidence type="ECO:0000256" key="1">
    <source>
        <dbReference type="SAM" id="MobiDB-lite"/>
    </source>
</evidence>
<feature type="compositionally biased region" description="Low complexity" evidence="1">
    <location>
        <begin position="271"/>
        <end position="287"/>
    </location>
</feature>
<dbReference type="STRING" id="4781.A0A0P1AUV6"/>
<dbReference type="OMA" id="QYLDTFW"/>
<dbReference type="EMBL" id="CCYD01001336">
    <property type="protein sequence ID" value="CEG44854.1"/>
    <property type="molecule type" value="Genomic_DNA"/>
</dbReference>
<dbReference type="GO" id="GO:0042147">
    <property type="term" value="P:retrograde transport, endosome to Golgi"/>
    <property type="evidence" value="ECO:0007669"/>
    <property type="project" value="TreeGrafter"/>
</dbReference>
<dbReference type="OrthoDB" id="192608at2759"/>
<dbReference type="GO" id="GO:0005794">
    <property type="term" value="C:Golgi apparatus"/>
    <property type="evidence" value="ECO:0007669"/>
    <property type="project" value="TreeGrafter"/>
</dbReference>
<reference evidence="3" key="1">
    <citation type="submission" date="2014-09" db="EMBL/GenBank/DDBJ databases">
        <authorList>
            <person name="Sharma Rahul"/>
            <person name="Thines Marco"/>
        </authorList>
    </citation>
    <scope>NUCLEOTIDE SEQUENCE [LARGE SCALE GENOMIC DNA]</scope>
</reference>
<dbReference type="GeneID" id="36396241"/>
<organism evidence="2 3">
    <name type="scientific">Plasmopara halstedii</name>
    <name type="common">Downy mildew of sunflower</name>
    <dbReference type="NCBI Taxonomy" id="4781"/>
    <lineage>
        <taxon>Eukaryota</taxon>
        <taxon>Sar</taxon>
        <taxon>Stramenopiles</taxon>
        <taxon>Oomycota</taxon>
        <taxon>Peronosporomycetes</taxon>
        <taxon>Peronosporales</taxon>
        <taxon>Peronosporaceae</taxon>
        <taxon>Plasmopara</taxon>
    </lineage>
</organism>
<evidence type="ECO:0000313" key="2">
    <source>
        <dbReference type="EMBL" id="CEG44854.1"/>
    </source>
</evidence>
<dbReference type="PANTHER" id="PTHR21663">
    <property type="entry name" value="HYPOTHETICAL HEAT DOMAIN-CONTAINING"/>
    <property type="match status" value="1"/>
</dbReference>
<keyword evidence="3" id="KW-1185">Reference proteome</keyword>
<dbReference type="InterPro" id="IPR046837">
    <property type="entry name" value="Laa1/Sip1/HEATR5-like_HEAT"/>
</dbReference>
<dbReference type="GO" id="GO:0030139">
    <property type="term" value="C:endocytic vesicle"/>
    <property type="evidence" value="ECO:0007669"/>
    <property type="project" value="TreeGrafter"/>
</dbReference>
<dbReference type="Proteomes" id="UP000054928">
    <property type="component" value="Unassembled WGS sequence"/>
</dbReference>
<proteinExistence type="predicted"/>
<dbReference type="GO" id="GO:0005829">
    <property type="term" value="C:cytosol"/>
    <property type="evidence" value="ECO:0007669"/>
    <property type="project" value="GOC"/>
</dbReference>
<sequence>MKGAARRLAAALEIIRTGTGSTKDMKAQHKEIVQSLIALQRLWKPDLLSDSTSAIDRSSKSNTALFELLLTTLIVYSGGYMGNSNAGLASGNSGGFIASSNASTSECVHHLVCDLLVRSFEFSAVPMINNTLLGKNTSLFVKVSLIMVVCRLPLQETLQFFPDAMVVANKNIRGADQYMKQCLIESVAYALEGDSNRLMAFHAEALKIVYKTFQDKVPEVRIAAARLLQVVAERTFVSAASSTGGNATSESQAGSSSNGSVSGSGNGTGASAGTSAGSSSPSSPGVSLEGIMQVTAKGIDDAAPEARRAYSVVFGVVLAKYATTSSGDTDIQAGGEYNGTSTIRSNVEDGTGRGSTIPETPSSSAGKIKSGFKLHVPGINLPSSLSRRKAATVNFSTIAHVVTYFKDMITSKYLSTNSGQGHGGILASFSIALCSMFERLPPDLIAESQLREIMDATFSILDHPFALGDLTRARNAAGFVLRYGLNGSLNEHKQEILLGIYIQKLKAKNQAAESNHHKILSILVEISHMFHSMGESAVTQARDASDVLQNLICHEKQSVRFQAAVALASLVTAIPYRLKNVLTRCLQGLRDTAEYLMRGGPDIDEVDTIELAPKTKGWLHDSKDMSKNHLYAIQGKSAAIVHILRAMKVEGREGLSQAIMDDIYTISEELVESQFLNECADSIWLTCTRAGWTLIGSLVSMNDEQWIRANLEKLLNLWLKSSVLHSRESSLELLRIEAAVIALSAFLFNCQDATIEADNDIYVLASHVLHVYLLATQNTLSHPPKRRGQIARYRLIGCILDCFSMLPPVYSDSYIVLLDLIAEHTIAQALTNLRHSALVPTKSTYLQSVLSSYDDTLDAIALSRLEAGDKPSPLYSRELNHILALQQRENALTDIELEVQYLDTFWRSIAEQDPVNGIIKRANRSPITYVRLVDTCVLLFGRLFHFIPEDLQLRCLQQYAGALSDVRADCEVNVCSLLFAVITEAKRLDLAGAAITSSALLSATSWPLQMQTMLCEMIASEKADVRRGAGEALGLLSLNLDESHCKILISDLEKRLLVYKQSQGASSVTFGSAAEINVSSLSAGTAFALACIKRSCGSRIAINTGLIFRFTREYSQPLRTWILHSWGIILESVSSTGGDYEHFVRSTFSLLEAHIMAGFVYSKVHNDGLRWQIGTKVALGQIINDVVAVLGPELDGTSDRLNKIYSYWMLLRQDGDTRVELEFLRFLEQVAVFAPSRFQYVDLKYLLYILSDTALLNSGNPFTVTAQNIRSSNSSYVGCGMNMATLGRFDEPFEHSGLLNVGVYTNGWSRSILRIVGLSCLRTLVERDPTLIRRQNIFCLLFSALHAEYKTLVWTYLPGLHDMWNSHSFNFAESRPMQQISIDVLQSTAKALLDVVGTDHERAEPCLWALLCRSIAIGESASTATDAKEFMKSPKAINSERSPSSSIKASGEQGEWSFYPGLDVSKVDDSSLASAAVTAQVQTWRKTKATVEGLIALMPPVSRQVRHFAVECVIRVFEIMAVNPPVTSGACLTTQLHFDLTAARRYFLEVITGETSANSNLQNFLCMFLDEFVTLACQVATTVAADEELLMYQCVGLRLLNLLVRNFAEARDPEVSTGDAYLLDPYRAQLSSALRHSLKQVQAESPPLDSGKADNEDKFFFAPLLIEAHCIAGACVSAHLIQDKVALGRILKAVMTSDYGHEHFIGDNLTRISLSLANLASVGGLVTSCVMLAIAQNDAHDDEYRAITTSPLVKALTSVLSEGTEYLFKCWMDSTFAYAAVMQDCALWAQLEASFGDIMSIHEGVAMPALQMPFPPVNFSANAPAAALSSSKCLRTLYKRYWPKIVNAMAISQIYLPKCVSISGAQANRILMWTFVLLSSAILHINANARDSVEDKEDLPAVFRSVPLLLRTLVECPPNQGCTLSSNFLVLLIASIHALRLASKRCCGLAQVEALKAMFSCLSRKSLDFAKDFCCSETEGQQHRNSLVNAVVQAGACPIDVILQLCDAAEQTRHARAVSVGSRTTETRQSSVASVKDTKHMTEVIQFATNGIILLHSTEEARHGVICLLAKVQQVICAVASCYYPSSVKDAVVTLSRASVGSVLALARTLDSSNDASADILTQIKISMSSCFIDLAEWVKNDFRISPRFSLQIVANFAIEFPTFLQADAERLHYEVSNTILTEFGRFTSPQLHDNENIKEQHTAAKVELLRGLHAIIIKLIDARQMSTTNRYLRALGPHLVDTVCASNGYPKNSAELDEMDAAEALLRMLTMQLNDQYGSQFVHMVLPRFAIVLGYPFSPAHDHVISGQFSGILARLLLCLAQTHAVAFREAVTSMVPALRIVLETSLRLAIMGSNAPEQREQSSLVQESSISALKLDLSRYN</sequence>
<feature type="region of interest" description="Disordered" evidence="1">
    <location>
        <begin position="241"/>
        <end position="287"/>
    </location>
</feature>
<evidence type="ECO:0000313" key="3">
    <source>
        <dbReference type="Proteomes" id="UP000054928"/>
    </source>
</evidence>
<dbReference type="InterPro" id="IPR016024">
    <property type="entry name" value="ARM-type_fold"/>
</dbReference>
<name>A0A0P1AUV6_PLAHL</name>